<dbReference type="GeneTree" id="ENSGT00940000157851"/>
<dbReference type="Pfam" id="PF23283">
    <property type="entry name" value="D8C_UMOD"/>
    <property type="match status" value="1"/>
</dbReference>
<keyword evidence="7" id="KW-1185">Reference proteome</keyword>
<dbReference type="SMART" id="SM00181">
    <property type="entry name" value="EGF"/>
    <property type="match status" value="3"/>
</dbReference>
<keyword evidence="2" id="KW-1015">Disulfide bond</keyword>
<dbReference type="GO" id="GO:0005509">
    <property type="term" value="F:calcium ion binding"/>
    <property type="evidence" value="ECO:0007669"/>
    <property type="project" value="InterPro"/>
</dbReference>
<keyword evidence="1 3" id="KW-0732">Signal</keyword>
<dbReference type="Gene3D" id="2.60.40.3210">
    <property type="entry name" value="Zona pellucida, ZP-N domain"/>
    <property type="match status" value="1"/>
</dbReference>
<accession>A0A8D2DBX1</accession>
<feature type="domain" description="EGF-like calcium-binding" evidence="4">
    <location>
        <begin position="182"/>
        <end position="222"/>
    </location>
</feature>
<dbReference type="Gene3D" id="2.10.25.10">
    <property type="entry name" value="Laminin"/>
    <property type="match status" value="2"/>
</dbReference>
<dbReference type="InterPro" id="IPR018097">
    <property type="entry name" value="EGF_Ca-bd_CS"/>
</dbReference>
<dbReference type="SMART" id="SM00179">
    <property type="entry name" value="EGF_CA"/>
    <property type="match status" value="2"/>
</dbReference>
<evidence type="ECO:0000256" key="2">
    <source>
        <dbReference type="ARBA" id="ARBA00023157"/>
    </source>
</evidence>
<dbReference type="PANTHER" id="PTHR36191:SF4">
    <property type="entry name" value="VWFD DOMAIN-CONTAINING PROTEIN"/>
    <property type="match status" value="1"/>
</dbReference>
<feature type="domain" description="EGF-like" evidence="5">
    <location>
        <begin position="226"/>
        <end position="263"/>
    </location>
</feature>
<sequence length="321" mass="34911">MPQVPLFTCLFITVTPLSSLALDPCSAYISLNEPWRNTDHELDESQGPPLCDNHVDGEWYRFTGMAGDAMPTFCIPENHCGTHAPVWLNGSHPLPGDGIVQRQACASFKGNCCLWNTTVEVKACSGGYYVYRLAKPSVCFHVYCGHFYDICDEDCNGSCLDTSECTCSPGTMLGPDGQTCFDENECERDNGGCSEICVNLKHAYRCECGAGRVLAKDRKTCEDIEGCHNNNGGCSHSCLGSEKGYQCECPRGLVLSEDNHTCQVPVLCKSSAIEVSVPRELVGGLELFLTNTSCRGVSNGTHVNIVFSLKTCGTVVDLRLR</sequence>
<evidence type="ECO:0000259" key="5">
    <source>
        <dbReference type="SMART" id="SM00181"/>
    </source>
</evidence>
<dbReference type="OrthoDB" id="2015116at2759"/>
<dbReference type="AlphaFoldDB" id="A0A8D2DBX1"/>
<reference evidence="6" key="1">
    <citation type="submission" date="2025-08" db="UniProtKB">
        <authorList>
            <consortium name="Ensembl"/>
        </authorList>
    </citation>
    <scope>IDENTIFICATION</scope>
</reference>
<protein>
    <submittedName>
        <fullName evidence="6">Oncoprotein induced transcript 3</fullName>
    </submittedName>
</protein>
<gene>
    <name evidence="6" type="primary">OIT3</name>
</gene>
<organism evidence="6 7">
    <name type="scientific">Sciurus vulgaris</name>
    <name type="common">Eurasian red squirrel</name>
    <dbReference type="NCBI Taxonomy" id="55149"/>
    <lineage>
        <taxon>Eukaryota</taxon>
        <taxon>Metazoa</taxon>
        <taxon>Chordata</taxon>
        <taxon>Craniata</taxon>
        <taxon>Vertebrata</taxon>
        <taxon>Euteleostomi</taxon>
        <taxon>Mammalia</taxon>
        <taxon>Eutheria</taxon>
        <taxon>Euarchontoglires</taxon>
        <taxon>Glires</taxon>
        <taxon>Rodentia</taxon>
        <taxon>Sciuromorpha</taxon>
        <taxon>Sciuridae</taxon>
        <taxon>Sciurinae</taxon>
        <taxon>Sciurini</taxon>
        <taxon>Sciurus</taxon>
    </lineage>
</organism>
<dbReference type="Proteomes" id="UP000694564">
    <property type="component" value="Chromosome 4"/>
</dbReference>
<dbReference type="FunFam" id="2.10.25.10:FF:000203">
    <property type="entry name" value="oncoprotein-induced transcript 3 protein"/>
    <property type="match status" value="2"/>
</dbReference>
<feature type="chain" id="PRO_5034059120" evidence="3">
    <location>
        <begin position="22"/>
        <end position="321"/>
    </location>
</feature>
<dbReference type="InterPro" id="IPR000742">
    <property type="entry name" value="EGF"/>
</dbReference>
<evidence type="ECO:0000256" key="1">
    <source>
        <dbReference type="ARBA" id="ARBA00022729"/>
    </source>
</evidence>
<evidence type="ECO:0000313" key="7">
    <source>
        <dbReference type="Proteomes" id="UP000694564"/>
    </source>
</evidence>
<dbReference type="Ensembl" id="ENSSVLT00005024420.1">
    <property type="protein sequence ID" value="ENSSVLP00005021927.1"/>
    <property type="gene ID" value="ENSSVLG00005017353.1"/>
</dbReference>
<feature type="domain" description="EGF-like" evidence="5">
    <location>
        <begin position="150"/>
        <end position="181"/>
    </location>
</feature>
<dbReference type="SUPFAM" id="SSF57196">
    <property type="entry name" value="EGF/Laminin"/>
    <property type="match status" value="2"/>
</dbReference>
<evidence type="ECO:0000313" key="6">
    <source>
        <dbReference type="Ensembl" id="ENSSVLP00005021927.1"/>
    </source>
</evidence>
<proteinExistence type="predicted"/>
<dbReference type="PROSITE" id="PS01187">
    <property type="entry name" value="EGF_CA"/>
    <property type="match status" value="1"/>
</dbReference>
<evidence type="ECO:0000256" key="3">
    <source>
        <dbReference type="SAM" id="SignalP"/>
    </source>
</evidence>
<reference evidence="6" key="2">
    <citation type="submission" date="2025-09" db="UniProtKB">
        <authorList>
            <consortium name="Ensembl"/>
        </authorList>
    </citation>
    <scope>IDENTIFICATION</scope>
</reference>
<feature type="signal peptide" evidence="3">
    <location>
        <begin position="1"/>
        <end position="21"/>
    </location>
</feature>
<dbReference type="Pfam" id="PF14670">
    <property type="entry name" value="FXa_inhibition"/>
    <property type="match status" value="2"/>
</dbReference>
<feature type="domain" description="EGF-like calcium-binding" evidence="4">
    <location>
        <begin position="223"/>
        <end position="263"/>
    </location>
</feature>
<feature type="domain" description="EGF-like" evidence="5">
    <location>
        <begin position="185"/>
        <end position="222"/>
    </location>
</feature>
<dbReference type="InterPro" id="IPR057774">
    <property type="entry name" value="D8C_UMOD/GP2/OIT3-like"/>
</dbReference>
<evidence type="ECO:0000259" key="4">
    <source>
        <dbReference type="SMART" id="SM00179"/>
    </source>
</evidence>
<dbReference type="InterPro" id="IPR001881">
    <property type="entry name" value="EGF-like_Ca-bd_dom"/>
</dbReference>
<dbReference type="PANTHER" id="PTHR36191">
    <property type="entry name" value="ENDO/EXONUCLEASE/PHOSPHATASE DOMAIN-CONTAINING PROTEIN-RELATED"/>
    <property type="match status" value="1"/>
</dbReference>
<name>A0A8D2DBX1_SCIVU</name>